<dbReference type="EMBL" id="JABFUD020000006">
    <property type="protein sequence ID" value="KAI5078687.1"/>
    <property type="molecule type" value="Genomic_DNA"/>
</dbReference>
<keyword evidence="2" id="KW-1185">Reference proteome</keyword>
<protein>
    <submittedName>
        <fullName evidence="1">Uncharacterized protein</fullName>
    </submittedName>
</protein>
<sequence>MPENRRKAHEVVTALGMDYDRIGTWLIGRSIGRSIMVPHRLPMGCQRGGSTQLYGLKSHDWHKILQFVLPITISGYGDTKVKAAIFKVGEIVRFVSSKEIEVEAIPVTHQLAVEAIELTTGGEHGRRLGGARGICVCLTVSHHSGSIIASYVE</sequence>
<organism evidence="1 2">
    <name type="scientific">Adiantum capillus-veneris</name>
    <name type="common">Maidenhair fern</name>
    <dbReference type="NCBI Taxonomy" id="13818"/>
    <lineage>
        <taxon>Eukaryota</taxon>
        <taxon>Viridiplantae</taxon>
        <taxon>Streptophyta</taxon>
        <taxon>Embryophyta</taxon>
        <taxon>Tracheophyta</taxon>
        <taxon>Polypodiopsida</taxon>
        <taxon>Polypodiidae</taxon>
        <taxon>Polypodiales</taxon>
        <taxon>Pteridineae</taxon>
        <taxon>Pteridaceae</taxon>
        <taxon>Vittarioideae</taxon>
        <taxon>Adiantum</taxon>
    </lineage>
</organism>
<name>A0A9D4V485_ADICA</name>
<proteinExistence type="predicted"/>
<dbReference type="Proteomes" id="UP000886520">
    <property type="component" value="Chromosome 6"/>
</dbReference>
<gene>
    <name evidence="1" type="ORF">GOP47_0006358</name>
</gene>
<evidence type="ECO:0000313" key="2">
    <source>
        <dbReference type="Proteomes" id="UP000886520"/>
    </source>
</evidence>
<evidence type="ECO:0000313" key="1">
    <source>
        <dbReference type="EMBL" id="KAI5078687.1"/>
    </source>
</evidence>
<accession>A0A9D4V485</accession>
<comment type="caution">
    <text evidence="1">The sequence shown here is derived from an EMBL/GenBank/DDBJ whole genome shotgun (WGS) entry which is preliminary data.</text>
</comment>
<reference evidence="1" key="1">
    <citation type="submission" date="2021-01" db="EMBL/GenBank/DDBJ databases">
        <title>Adiantum capillus-veneris genome.</title>
        <authorList>
            <person name="Fang Y."/>
            <person name="Liao Q."/>
        </authorList>
    </citation>
    <scope>NUCLEOTIDE SEQUENCE</scope>
    <source>
        <strain evidence="1">H3</strain>
        <tissue evidence="1">Leaf</tissue>
    </source>
</reference>
<dbReference type="AlphaFoldDB" id="A0A9D4V485"/>